<evidence type="ECO:0000256" key="1">
    <source>
        <dbReference type="SAM" id="MobiDB-lite"/>
    </source>
</evidence>
<dbReference type="PANTHER" id="PTHR37804:SF1">
    <property type="entry name" value="CDAA REGULATORY PROTEIN CDAR"/>
    <property type="match status" value="1"/>
</dbReference>
<dbReference type="AlphaFoldDB" id="A0A099WHU9"/>
<keyword evidence="3" id="KW-1185">Reference proteome</keyword>
<sequence length="474" mass="50758">MMDRILSNKWSVRIISLIFAAVLFTYITSSSDKTLSMGESGTYVDVINNVPVEVYYDKDKMTVSGAPDTVDVTVTGSKGLVQLAKSQSNLVAYIDLKKAKAGTQNAKIQIKGLSDRLKATINPATAKVTIAEKVTKKYTVDVELNKSVIADGYQAGTAKVKPKKVSITGSQEVLNQIAYVKATVSDEKDQKSDFDTTATVSAFDANLNKLDVEIDPGQVDVSVPVSKIGKTVPLRFQQSGNPADKTVTISSLTSDDTKVTVIAPESVTDSIEQITIPIDVTQITGDKTVEVKVPVPTGATSVNPTSVKVNIKTTKKQNDQSSNNDANKSSGQTPEAPATTTPDTDTTTPPANNDKDENSDDNSDTEDKQVSTEFRDVPITITGLNNSESFNTTFIDPVSGKVNITINGTQKEIDTVERSDFNIVANLSNLQEGIHTVPLAVHGLAANFTFTLTQSKAEIQIVKKVADASNQDLS</sequence>
<dbReference type="InterPro" id="IPR053154">
    <property type="entry name" value="c-di-AMP_regulator"/>
</dbReference>
<feature type="compositionally biased region" description="Low complexity" evidence="1">
    <location>
        <begin position="333"/>
        <end position="352"/>
    </location>
</feature>
<dbReference type="GeneID" id="58715977"/>
<dbReference type="InterPro" id="IPR012505">
    <property type="entry name" value="YbbR"/>
</dbReference>
<dbReference type="eggNOG" id="COG4856">
    <property type="taxonomic scope" value="Bacteria"/>
</dbReference>
<dbReference type="STRING" id="1552123.EP57_00750"/>
<dbReference type="EMBL" id="JNFA01000002">
    <property type="protein sequence ID" value="KGL44517.1"/>
    <property type="molecule type" value="Genomic_DNA"/>
</dbReference>
<dbReference type="OrthoDB" id="2960905at2"/>
<evidence type="ECO:0000313" key="2">
    <source>
        <dbReference type="EMBL" id="KGL44517.1"/>
    </source>
</evidence>
<dbReference type="Proteomes" id="UP000029844">
    <property type="component" value="Unassembled WGS sequence"/>
</dbReference>
<dbReference type="Gene3D" id="2.170.120.30">
    <property type="match status" value="2"/>
</dbReference>
<name>A0A099WHU9_9LIST</name>
<gene>
    <name evidence="2" type="ORF">EP57_00750</name>
</gene>
<feature type="compositionally biased region" description="Polar residues" evidence="1">
    <location>
        <begin position="298"/>
        <end position="312"/>
    </location>
</feature>
<comment type="caution">
    <text evidence="2">The sequence shown here is derived from an EMBL/GenBank/DDBJ whole genome shotgun (WGS) entry which is preliminary data.</text>
</comment>
<dbReference type="PANTHER" id="PTHR37804">
    <property type="entry name" value="CDAA REGULATORY PROTEIN CDAR"/>
    <property type="match status" value="1"/>
</dbReference>
<feature type="compositionally biased region" description="Polar residues" evidence="1">
    <location>
        <begin position="319"/>
        <end position="332"/>
    </location>
</feature>
<dbReference type="RefSeq" id="WP_036083240.1">
    <property type="nucleotide sequence ID" value="NZ_CBCSHQ010000008.1"/>
</dbReference>
<evidence type="ECO:0000313" key="3">
    <source>
        <dbReference type="Proteomes" id="UP000029844"/>
    </source>
</evidence>
<protein>
    <recommendedName>
        <fullName evidence="4">YbbR-like domain-containing protein</fullName>
    </recommendedName>
</protein>
<feature type="region of interest" description="Disordered" evidence="1">
    <location>
        <begin position="296"/>
        <end position="374"/>
    </location>
</feature>
<dbReference type="Gene3D" id="2.170.120.40">
    <property type="entry name" value="YbbR-like domain"/>
    <property type="match status" value="2"/>
</dbReference>
<accession>A0A099WHU9</accession>
<reference evidence="2 3" key="1">
    <citation type="submission" date="2014-05" db="EMBL/GenBank/DDBJ databases">
        <title>Novel Listeriaceae from food processing environments.</title>
        <authorList>
            <person name="den Bakker H.C."/>
        </authorList>
    </citation>
    <scope>NUCLEOTIDE SEQUENCE [LARGE SCALE GENOMIC DNA]</scope>
    <source>
        <strain evidence="2 3">FSL A5-0281</strain>
    </source>
</reference>
<proteinExistence type="predicted"/>
<dbReference type="Pfam" id="PF07949">
    <property type="entry name" value="YbbR"/>
    <property type="match status" value="4"/>
</dbReference>
<organism evidence="2 3">
    <name type="scientific">Listeria booriae</name>
    <dbReference type="NCBI Taxonomy" id="1552123"/>
    <lineage>
        <taxon>Bacteria</taxon>
        <taxon>Bacillati</taxon>
        <taxon>Bacillota</taxon>
        <taxon>Bacilli</taxon>
        <taxon>Bacillales</taxon>
        <taxon>Listeriaceae</taxon>
        <taxon>Listeria</taxon>
    </lineage>
</organism>
<feature type="compositionally biased region" description="Basic and acidic residues" evidence="1">
    <location>
        <begin position="365"/>
        <end position="374"/>
    </location>
</feature>
<evidence type="ECO:0008006" key="4">
    <source>
        <dbReference type="Google" id="ProtNLM"/>
    </source>
</evidence>